<reference evidence="2 3" key="1">
    <citation type="submission" date="2019-05" db="EMBL/GenBank/DDBJ databases">
        <title>Another draft genome of Portunus trituberculatus and its Hox gene families provides insights of decapod evolution.</title>
        <authorList>
            <person name="Jeong J.-H."/>
            <person name="Song I."/>
            <person name="Kim S."/>
            <person name="Choi T."/>
            <person name="Kim D."/>
            <person name="Ryu S."/>
            <person name="Kim W."/>
        </authorList>
    </citation>
    <scope>NUCLEOTIDE SEQUENCE [LARGE SCALE GENOMIC DNA]</scope>
    <source>
        <tissue evidence="2">Muscle</tissue>
    </source>
</reference>
<dbReference type="Proteomes" id="UP000324222">
    <property type="component" value="Unassembled WGS sequence"/>
</dbReference>
<comment type="caution">
    <text evidence="2">The sequence shown here is derived from an EMBL/GenBank/DDBJ whole genome shotgun (WGS) entry which is preliminary data.</text>
</comment>
<accession>A0A5B7FUZ3</accession>
<proteinExistence type="predicted"/>
<dbReference type="AlphaFoldDB" id="A0A5B7FUZ3"/>
<sequence>MTSSDLKELVADYHDVTSVHCYSLPPHGRRKVSVKIARIVFIGQDFPDNLRVANMPAITTSNAFSYLNPDTPSSTPSALPLQPQCNCKQAKRLLHTSLPSNPTTTSPKSTTPSASSSPPYKQVSTP</sequence>
<feature type="compositionally biased region" description="Low complexity" evidence="1">
    <location>
        <begin position="96"/>
        <end position="119"/>
    </location>
</feature>
<gene>
    <name evidence="2" type="ORF">E2C01_045429</name>
</gene>
<organism evidence="2 3">
    <name type="scientific">Portunus trituberculatus</name>
    <name type="common">Swimming crab</name>
    <name type="synonym">Neptunus trituberculatus</name>
    <dbReference type="NCBI Taxonomy" id="210409"/>
    <lineage>
        <taxon>Eukaryota</taxon>
        <taxon>Metazoa</taxon>
        <taxon>Ecdysozoa</taxon>
        <taxon>Arthropoda</taxon>
        <taxon>Crustacea</taxon>
        <taxon>Multicrustacea</taxon>
        <taxon>Malacostraca</taxon>
        <taxon>Eumalacostraca</taxon>
        <taxon>Eucarida</taxon>
        <taxon>Decapoda</taxon>
        <taxon>Pleocyemata</taxon>
        <taxon>Brachyura</taxon>
        <taxon>Eubrachyura</taxon>
        <taxon>Portunoidea</taxon>
        <taxon>Portunidae</taxon>
        <taxon>Portuninae</taxon>
        <taxon>Portunus</taxon>
    </lineage>
</organism>
<evidence type="ECO:0000313" key="3">
    <source>
        <dbReference type="Proteomes" id="UP000324222"/>
    </source>
</evidence>
<protein>
    <submittedName>
        <fullName evidence="2">Uncharacterized protein</fullName>
    </submittedName>
</protein>
<name>A0A5B7FUZ3_PORTR</name>
<evidence type="ECO:0000256" key="1">
    <source>
        <dbReference type="SAM" id="MobiDB-lite"/>
    </source>
</evidence>
<dbReference type="EMBL" id="VSRR010010269">
    <property type="protein sequence ID" value="MPC51580.1"/>
    <property type="molecule type" value="Genomic_DNA"/>
</dbReference>
<feature type="region of interest" description="Disordered" evidence="1">
    <location>
        <begin position="90"/>
        <end position="126"/>
    </location>
</feature>
<keyword evidence="3" id="KW-1185">Reference proteome</keyword>
<evidence type="ECO:0000313" key="2">
    <source>
        <dbReference type="EMBL" id="MPC51580.1"/>
    </source>
</evidence>